<reference evidence="6" key="3">
    <citation type="submission" date="2025-09" db="UniProtKB">
        <authorList>
            <consortium name="Ensembl"/>
        </authorList>
    </citation>
    <scope>IDENTIFICATION</scope>
</reference>
<keyword evidence="4" id="KW-0732">Signal</keyword>
<dbReference type="InterPro" id="IPR050199">
    <property type="entry name" value="IgHV"/>
</dbReference>
<reference evidence="7" key="1">
    <citation type="submission" date="2018-06" db="EMBL/GenBank/DDBJ databases">
        <title>Genome assembly of Danube salmon.</title>
        <authorList>
            <person name="Macqueen D.J."/>
            <person name="Gundappa M.K."/>
        </authorList>
    </citation>
    <scope>NUCLEOTIDE SEQUENCE [LARGE SCALE GENOMIC DNA]</scope>
</reference>
<evidence type="ECO:0000313" key="6">
    <source>
        <dbReference type="Ensembl" id="ENSHHUP00000034692.1"/>
    </source>
</evidence>
<keyword evidence="3" id="KW-1280">Immunoglobulin</keyword>
<evidence type="ECO:0000256" key="2">
    <source>
        <dbReference type="ARBA" id="ARBA00023130"/>
    </source>
</evidence>
<evidence type="ECO:0000313" key="7">
    <source>
        <dbReference type="Proteomes" id="UP000314982"/>
    </source>
</evidence>
<keyword evidence="2" id="KW-1064">Adaptive immunity</keyword>
<dbReference type="Pfam" id="PF07686">
    <property type="entry name" value="V-set"/>
    <property type="match status" value="1"/>
</dbReference>
<dbReference type="InterPro" id="IPR013106">
    <property type="entry name" value="Ig_V-set"/>
</dbReference>
<dbReference type="GO" id="GO:0002250">
    <property type="term" value="P:adaptive immune response"/>
    <property type="evidence" value="ECO:0007669"/>
    <property type="project" value="UniProtKB-KW"/>
</dbReference>
<dbReference type="PANTHER" id="PTHR23266">
    <property type="entry name" value="IMMUNOGLOBULIN HEAVY CHAIN"/>
    <property type="match status" value="1"/>
</dbReference>
<dbReference type="GO" id="GO:0019814">
    <property type="term" value="C:immunoglobulin complex"/>
    <property type="evidence" value="ECO:0007669"/>
    <property type="project" value="UniProtKB-KW"/>
</dbReference>
<dbReference type="Ensembl" id="ENSHHUT00000036081.1">
    <property type="protein sequence ID" value="ENSHHUP00000034692.1"/>
    <property type="gene ID" value="ENSHHUG00000021839.1"/>
</dbReference>
<feature type="signal peptide" evidence="4">
    <location>
        <begin position="1"/>
        <end position="17"/>
    </location>
</feature>
<reference evidence="6" key="2">
    <citation type="submission" date="2025-08" db="UniProtKB">
        <authorList>
            <consortium name="Ensembl"/>
        </authorList>
    </citation>
    <scope>IDENTIFICATION</scope>
</reference>
<dbReference type="InterPro" id="IPR013783">
    <property type="entry name" value="Ig-like_fold"/>
</dbReference>
<dbReference type="InterPro" id="IPR007110">
    <property type="entry name" value="Ig-like_dom"/>
</dbReference>
<dbReference type="SUPFAM" id="SSF48726">
    <property type="entry name" value="Immunoglobulin"/>
    <property type="match status" value="1"/>
</dbReference>
<dbReference type="SMART" id="SM00406">
    <property type="entry name" value="IGv"/>
    <property type="match status" value="1"/>
</dbReference>
<dbReference type="Proteomes" id="UP000314982">
    <property type="component" value="Unassembled WGS sequence"/>
</dbReference>
<dbReference type="AlphaFoldDB" id="A0A4W5M8G2"/>
<keyword evidence="1" id="KW-0391">Immunity</keyword>
<organism evidence="6 7">
    <name type="scientific">Hucho hucho</name>
    <name type="common">huchen</name>
    <dbReference type="NCBI Taxonomy" id="62062"/>
    <lineage>
        <taxon>Eukaryota</taxon>
        <taxon>Metazoa</taxon>
        <taxon>Chordata</taxon>
        <taxon>Craniata</taxon>
        <taxon>Vertebrata</taxon>
        <taxon>Euteleostomi</taxon>
        <taxon>Actinopterygii</taxon>
        <taxon>Neopterygii</taxon>
        <taxon>Teleostei</taxon>
        <taxon>Protacanthopterygii</taxon>
        <taxon>Salmoniformes</taxon>
        <taxon>Salmonidae</taxon>
        <taxon>Salmoninae</taxon>
        <taxon>Hucho</taxon>
    </lineage>
</organism>
<dbReference type="Gene3D" id="2.60.40.10">
    <property type="entry name" value="Immunoglobulins"/>
    <property type="match status" value="1"/>
</dbReference>
<sequence>PLFICLFPLVYSECVQSQTLIESGPVVKKPLETVKLSCKASGFTITDIYMHWIRQKSGKGLEWIDIINSGSNSATYSESLKGKFTLTEIVSINTQFLEAKILRSEDSEVYYCAGQTQ</sequence>
<dbReference type="GeneTree" id="ENSGT00940000163849"/>
<name>A0A4W5M8G2_9TELE</name>
<dbReference type="STRING" id="62062.ENSHHUP00000034692"/>
<feature type="domain" description="Ig-like" evidence="5">
    <location>
        <begin position="8"/>
        <end position="117"/>
    </location>
</feature>
<proteinExistence type="predicted"/>
<protein>
    <recommendedName>
        <fullName evidence="5">Ig-like domain-containing protein</fullName>
    </recommendedName>
</protein>
<accession>A0A4W5M8G2</accession>
<feature type="chain" id="PRO_5021400092" description="Ig-like domain-containing protein" evidence="4">
    <location>
        <begin position="18"/>
        <end position="117"/>
    </location>
</feature>
<dbReference type="GO" id="GO:0005576">
    <property type="term" value="C:extracellular region"/>
    <property type="evidence" value="ECO:0007669"/>
    <property type="project" value="UniProtKB-ARBA"/>
</dbReference>
<evidence type="ECO:0000256" key="4">
    <source>
        <dbReference type="SAM" id="SignalP"/>
    </source>
</evidence>
<evidence type="ECO:0000259" key="5">
    <source>
        <dbReference type="PROSITE" id="PS50835"/>
    </source>
</evidence>
<evidence type="ECO:0000256" key="3">
    <source>
        <dbReference type="ARBA" id="ARBA00043265"/>
    </source>
</evidence>
<evidence type="ECO:0000256" key="1">
    <source>
        <dbReference type="ARBA" id="ARBA00022859"/>
    </source>
</evidence>
<dbReference type="InterPro" id="IPR036179">
    <property type="entry name" value="Ig-like_dom_sf"/>
</dbReference>
<keyword evidence="7" id="KW-1185">Reference proteome</keyword>
<dbReference type="PROSITE" id="PS50835">
    <property type="entry name" value="IG_LIKE"/>
    <property type="match status" value="1"/>
</dbReference>